<gene>
    <name evidence="6" type="ORF">OLX77_04870</name>
</gene>
<evidence type="ECO:0000313" key="7">
    <source>
        <dbReference type="Proteomes" id="UP001154240"/>
    </source>
</evidence>
<reference evidence="6" key="2">
    <citation type="submission" date="2022-10" db="EMBL/GenBank/DDBJ databases">
        <authorList>
            <person name="Aronson H.S."/>
        </authorList>
    </citation>
    <scope>NUCLEOTIDE SEQUENCE</scope>
    <source>
        <strain evidence="6">RS19-109</strain>
    </source>
</reference>
<dbReference type="NCBIfam" id="TIGR00229">
    <property type="entry name" value="sensory_box"/>
    <property type="match status" value="2"/>
</dbReference>
<dbReference type="SUPFAM" id="SSF52172">
    <property type="entry name" value="CheY-like"/>
    <property type="match status" value="1"/>
</dbReference>
<dbReference type="SUPFAM" id="SSF55785">
    <property type="entry name" value="PYP-like sensor domain (PAS domain)"/>
    <property type="match status" value="2"/>
</dbReference>
<dbReference type="RefSeq" id="WP_307632463.1">
    <property type="nucleotide sequence ID" value="NZ_JAPHEH010000001.1"/>
</dbReference>
<feature type="domain" description="PAS" evidence="3">
    <location>
        <begin position="271"/>
        <end position="325"/>
    </location>
</feature>
<dbReference type="SMART" id="SM00091">
    <property type="entry name" value="PAS"/>
    <property type="match status" value="2"/>
</dbReference>
<dbReference type="GO" id="GO:0000160">
    <property type="term" value="P:phosphorelay signal transduction system"/>
    <property type="evidence" value="ECO:0007669"/>
    <property type="project" value="InterPro"/>
</dbReference>
<dbReference type="PANTHER" id="PTHR44757">
    <property type="entry name" value="DIGUANYLATE CYCLASE DGCP"/>
    <property type="match status" value="1"/>
</dbReference>
<dbReference type="InterPro" id="IPR052155">
    <property type="entry name" value="Biofilm_reg_signaling"/>
</dbReference>
<dbReference type="CDD" id="cd00130">
    <property type="entry name" value="PAS"/>
    <property type="match status" value="2"/>
</dbReference>
<proteinExistence type="predicted"/>
<dbReference type="SUPFAM" id="SSF55073">
    <property type="entry name" value="Nucleotide cyclase"/>
    <property type="match status" value="1"/>
</dbReference>
<keyword evidence="6" id="KW-0808">Transferase</keyword>
<dbReference type="EC" id="2.7.7.65" evidence="6"/>
<feature type="domain" description="GGDEF" evidence="5">
    <location>
        <begin position="434"/>
        <end position="569"/>
    </location>
</feature>
<dbReference type="InterPro" id="IPR013656">
    <property type="entry name" value="PAS_4"/>
</dbReference>
<accession>A0A9X4RLM6</accession>
<dbReference type="Pfam" id="PF00990">
    <property type="entry name" value="GGDEF"/>
    <property type="match status" value="1"/>
</dbReference>
<sequence>MKTILVVDNHPVVLKLLVEFLKRMGHEVISAEDGLAALEILKKVTPDIVFTDLIMPNISGEKLCQVIRSRPELKEVHIIIYSSTMLEDEAHILSLGAAACIAKGPFKNTEAHIAQVIEHIDNGTLPALQGKILGGEDLYKRHITSELLCSKRHYEIIFNSMPEGVMEFTLEGKIFHANAAAMGLCGLQEENLLASSFFDLFTGEHRERVRALLHSPGQDPVIIDDTAPILLNGKMITIHFLPSQDEEHTFIIAIMRDLTEKITAARELELLRHQQERILNTVSEGIFGLDQENHVTFVNPAALAMLGYEPHDLAALGNKLHEIVHYHKPDGRAYPLTDCPIHATGQDGIVRKGTETFWRKNGESFPVRYTATPIQEDYEITGTVVTFADITERKKMEEKLRESAMTDELTSLFNRRGFMTLADKLIKISVRDKNDLLLVYVDFDNLKWINDTLGHSVGDQALIEAATLLQDTFRLADIVARLGGDEFVILCTDNSALGNERNILIRLNETIEKTNRMTNRQYPLSLSVGVGRFEHLSPCSIDDLLRQADQAMYKNKGEKKTLHLDGYKH</sequence>
<keyword evidence="1" id="KW-0597">Phosphoprotein</keyword>
<protein>
    <submittedName>
        <fullName evidence="6">Diguanylate cyclase</fullName>
        <ecNumber evidence="6">2.7.7.65</ecNumber>
    </submittedName>
</protein>
<evidence type="ECO:0000259" key="4">
    <source>
        <dbReference type="PROSITE" id="PS50113"/>
    </source>
</evidence>
<dbReference type="InterPro" id="IPR000160">
    <property type="entry name" value="GGDEF_dom"/>
</dbReference>
<feature type="modified residue" description="4-aspartylphosphate" evidence="1">
    <location>
        <position position="52"/>
    </location>
</feature>
<evidence type="ECO:0000256" key="1">
    <source>
        <dbReference type="PROSITE-ProRule" id="PRU00169"/>
    </source>
</evidence>
<dbReference type="InterPro" id="IPR000014">
    <property type="entry name" value="PAS"/>
</dbReference>
<evidence type="ECO:0000259" key="5">
    <source>
        <dbReference type="PROSITE" id="PS50887"/>
    </source>
</evidence>
<evidence type="ECO:0000259" key="2">
    <source>
        <dbReference type="PROSITE" id="PS50110"/>
    </source>
</evidence>
<dbReference type="CDD" id="cd01949">
    <property type="entry name" value="GGDEF"/>
    <property type="match status" value="1"/>
</dbReference>
<dbReference type="GO" id="GO:0052621">
    <property type="term" value="F:diguanylate cyclase activity"/>
    <property type="evidence" value="ECO:0007669"/>
    <property type="project" value="UniProtKB-EC"/>
</dbReference>
<evidence type="ECO:0000259" key="3">
    <source>
        <dbReference type="PROSITE" id="PS50112"/>
    </source>
</evidence>
<feature type="domain" description="PAS" evidence="3">
    <location>
        <begin position="150"/>
        <end position="214"/>
    </location>
</feature>
<comment type="caution">
    <text evidence="6">The sequence shown here is derived from an EMBL/GenBank/DDBJ whole genome shotgun (WGS) entry which is preliminary data.</text>
</comment>
<dbReference type="Pfam" id="PF13426">
    <property type="entry name" value="PAS_9"/>
    <property type="match status" value="1"/>
</dbReference>
<dbReference type="CDD" id="cd17546">
    <property type="entry name" value="REC_hyHK_CKI1_RcsC-like"/>
    <property type="match status" value="1"/>
</dbReference>
<keyword evidence="7" id="KW-1185">Reference proteome</keyword>
<evidence type="ECO:0000313" key="6">
    <source>
        <dbReference type="EMBL" id="MDG4475490.1"/>
    </source>
</evidence>
<dbReference type="EMBL" id="JAPHEH010000001">
    <property type="protein sequence ID" value="MDG4475490.1"/>
    <property type="molecule type" value="Genomic_DNA"/>
</dbReference>
<dbReference type="Pfam" id="PF00072">
    <property type="entry name" value="Response_reg"/>
    <property type="match status" value="1"/>
</dbReference>
<dbReference type="Gene3D" id="3.30.450.20">
    <property type="entry name" value="PAS domain"/>
    <property type="match status" value="2"/>
</dbReference>
<dbReference type="AlphaFoldDB" id="A0A9X4RLM6"/>
<feature type="domain" description="Response regulatory" evidence="2">
    <location>
        <begin position="3"/>
        <end position="118"/>
    </location>
</feature>
<feature type="domain" description="PAC" evidence="4">
    <location>
        <begin position="351"/>
        <end position="402"/>
    </location>
</feature>
<dbReference type="InterPro" id="IPR043128">
    <property type="entry name" value="Rev_trsase/Diguanyl_cyclase"/>
</dbReference>
<dbReference type="PANTHER" id="PTHR44757:SF2">
    <property type="entry name" value="BIOFILM ARCHITECTURE MAINTENANCE PROTEIN MBAA"/>
    <property type="match status" value="1"/>
</dbReference>
<reference evidence="6" key="1">
    <citation type="journal article" date="2022" name="bioRxiv">
        <title>Thiovibrio frasassiensisgen. nov., sp. nov., an autotrophic, elemental sulfur disproportionating bacterium isolated from sulfidic karst sediment, and proposal of Thiovibrionaceae fam. nov.</title>
        <authorList>
            <person name="Aronson H."/>
            <person name="Thomas C."/>
            <person name="Bhattacharyya M."/>
            <person name="Eckstein S."/>
            <person name="Jensen S."/>
            <person name="Barco R."/>
            <person name="Macalady J."/>
            <person name="Amend J."/>
        </authorList>
    </citation>
    <scope>NUCLEOTIDE SEQUENCE</scope>
    <source>
        <strain evidence="6">RS19-109</strain>
    </source>
</reference>
<dbReference type="Pfam" id="PF08448">
    <property type="entry name" value="PAS_4"/>
    <property type="match status" value="1"/>
</dbReference>
<dbReference type="Proteomes" id="UP001154240">
    <property type="component" value="Unassembled WGS sequence"/>
</dbReference>
<dbReference type="InterPro" id="IPR001789">
    <property type="entry name" value="Sig_transdc_resp-reg_receiver"/>
</dbReference>
<dbReference type="PROSITE" id="PS50887">
    <property type="entry name" value="GGDEF"/>
    <property type="match status" value="1"/>
</dbReference>
<dbReference type="InterPro" id="IPR011006">
    <property type="entry name" value="CheY-like_superfamily"/>
</dbReference>
<name>A0A9X4RLM6_9BACT</name>
<dbReference type="Gene3D" id="3.30.70.270">
    <property type="match status" value="1"/>
</dbReference>
<organism evidence="6 7">
    <name type="scientific">Thiovibrio frasassiensis</name>
    <dbReference type="NCBI Taxonomy" id="2984131"/>
    <lineage>
        <taxon>Bacteria</taxon>
        <taxon>Pseudomonadati</taxon>
        <taxon>Thermodesulfobacteriota</taxon>
        <taxon>Desulfobulbia</taxon>
        <taxon>Desulfobulbales</taxon>
        <taxon>Thiovibrionaceae</taxon>
        <taxon>Thiovibrio</taxon>
    </lineage>
</organism>
<dbReference type="InterPro" id="IPR000700">
    <property type="entry name" value="PAS-assoc_C"/>
</dbReference>
<dbReference type="PROSITE" id="PS50112">
    <property type="entry name" value="PAS"/>
    <property type="match status" value="2"/>
</dbReference>
<dbReference type="Gene3D" id="3.40.50.2300">
    <property type="match status" value="1"/>
</dbReference>
<keyword evidence="6" id="KW-0548">Nucleotidyltransferase</keyword>
<dbReference type="PROSITE" id="PS50113">
    <property type="entry name" value="PAC"/>
    <property type="match status" value="1"/>
</dbReference>
<dbReference type="InterPro" id="IPR029787">
    <property type="entry name" value="Nucleotide_cyclase"/>
</dbReference>
<dbReference type="SMART" id="SM00267">
    <property type="entry name" value="GGDEF"/>
    <property type="match status" value="1"/>
</dbReference>
<dbReference type="SMART" id="SM00448">
    <property type="entry name" value="REC"/>
    <property type="match status" value="1"/>
</dbReference>
<dbReference type="PROSITE" id="PS50110">
    <property type="entry name" value="RESPONSE_REGULATORY"/>
    <property type="match status" value="1"/>
</dbReference>
<dbReference type="InterPro" id="IPR035965">
    <property type="entry name" value="PAS-like_dom_sf"/>
</dbReference>
<dbReference type="NCBIfam" id="TIGR00254">
    <property type="entry name" value="GGDEF"/>
    <property type="match status" value="1"/>
</dbReference>